<keyword evidence="5 6" id="KW-0472">Membrane</keyword>
<dbReference type="EMBL" id="DS113205">
    <property type="protein sequence ID" value="EAY19665.1"/>
    <property type="molecule type" value="Genomic_DNA"/>
</dbReference>
<organism evidence="8 9">
    <name type="scientific">Trichomonas vaginalis (strain ATCC PRA-98 / G3)</name>
    <dbReference type="NCBI Taxonomy" id="412133"/>
    <lineage>
        <taxon>Eukaryota</taxon>
        <taxon>Metamonada</taxon>
        <taxon>Parabasalia</taxon>
        <taxon>Trichomonadida</taxon>
        <taxon>Trichomonadidae</taxon>
        <taxon>Trichomonas</taxon>
    </lineage>
</organism>
<evidence type="ECO:0000256" key="1">
    <source>
        <dbReference type="ARBA" id="ARBA00004141"/>
    </source>
</evidence>
<feature type="transmembrane region" description="Helical" evidence="6">
    <location>
        <begin position="195"/>
        <end position="214"/>
    </location>
</feature>
<dbReference type="PROSITE" id="PS50244">
    <property type="entry name" value="S5A_REDUCTASE"/>
    <property type="match status" value="1"/>
</dbReference>
<reference evidence="8" key="1">
    <citation type="submission" date="2006-10" db="EMBL/GenBank/DDBJ databases">
        <authorList>
            <person name="Amadeo P."/>
            <person name="Zhao Q."/>
            <person name="Wortman J."/>
            <person name="Fraser-Liggett C."/>
            <person name="Carlton J."/>
        </authorList>
    </citation>
    <scope>NUCLEOTIDE SEQUENCE</scope>
    <source>
        <strain evidence="8">G3</strain>
    </source>
</reference>
<comment type="similarity">
    <text evidence="2">Belongs to the steroid 5-alpha reductase family.</text>
</comment>
<keyword evidence="4 6" id="KW-1133">Transmembrane helix</keyword>
<dbReference type="GO" id="GO:0016020">
    <property type="term" value="C:membrane"/>
    <property type="evidence" value="ECO:0007669"/>
    <property type="project" value="UniProtKB-SubCell"/>
</dbReference>
<dbReference type="InterPro" id="IPR039357">
    <property type="entry name" value="SRD5A/TECR"/>
</dbReference>
<evidence type="ECO:0000256" key="2">
    <source>
        <dbReference type="ARBA" id="ARBA00007742"/>
    </source>
</evidence>
<dbReference type="PANTHER" id="PTHR10556">
    <property type="entry name" value="3-OXO-5-ALPHA-STEROID 4-DEHYDROGENASE"/>
    <property type="match status" value="1"/>
</dbReference>
<dbReference type="VEuPathDB" id="TrichDB:TVAGG3_0562630"/>
<proteinExistence type="inferred from homology"/>
<dbReference type="Proteomes" id="UP000001542">
    <property type="component" value="Unassembled WGS sequence"/>
</dbReference>
<gene>
    <name evidence="8" type="ORF">TVAG_432610</name>
</gene>
<accession>A2DIQ2</accession>
<feature type="transmembrane region" description="Helical" evidence="6">
    <location>
        <begin position="23"/>
        <end position="42"/>
    </location>
</feature>
<feature type="transmembrane region" description="Helical" evidence="6">
    <location>
        <begin position="134"/>
        <end position="153"/>
    </location>
</feature>
<dbReference type="KEGG" id="tva:5465197"/>
<dbReference type="RefSeq" id="XP_001580651.1">
    <property type="nucleotide sequence ID" value="XM_001580601.1"/>
</dbReference>
<feature type="domain" description="3-oxo-5-alpha-steroid 4-dehydrogenase C-terminal" evidence="7">
    <location>
        <begin position="166"/>
        <end position="270"/>
    </location>
</feature>
<evidence type="ECO:0000256" key="6">
    <source>
        <dbReference type="SAM" id="Phobius"/>
    </source>
</evidence>
<dbReference type="GO" id="GO:0016627">
    <property type="term" value="F:oxidoreductase activity, acting on the CH-CH group of donors"/>
    <property type="evidence" value="ECO:0007669"/>
    <property type="project" value="InterPro"/>
</dbReference>
<feature type="transmembrane region" description="Helical" evidence="6">
    <location>
        <begin position="159"/>
        <end position="183"/>
    </location>
</feature>
<evidence type="ECO:0000256" key="5">
    <source>
        <dbReference type="ARBA" id="ARBA00023136"/>
    </source>
</evidence>
<dbReference type="AlphaFoldDB" id="A2DIQ2"/>
<dbReference type="eggNOG" id="KOG1638">
    <property type="taxonomic scope" value="Eukaryota"/>
</dbReference>
<feature type="transmembrane region" description="Helical" evidence="6">
    <location>
        <begin position="63"/>
        <end position="89"/>
    </location>
</feature>
<dbReference type="GO" id="GO:0006629">
    <property type="term" value="P:lipid metabolic process"/>
    <property type="evidence" value="ECO:0007669"/>
    <property type="project" value="InterPro"/>
</dbReference>
<keyword evidence="3 6" id="KW-0812">Transmembrane</keyword>
<dbReference type="InParanoid" id="A2DIQ2"/>
<evidence type="ECO:0000259" key="7">
    <source>
        <dbReference type="Pfam" id="PF02544"/>
    </source>
</evidence>
<evidence type="ECO:0000256" key="4">
    <source>
        <dbReference type="ARBA" id="ARBA00022989"/>
    </source>
</evidence>
<reference evidence="8" key="2">
    <citation type="journal article" date="2007" name="Science">
        <title>Draft genome sequence of the sexually transmitted pathogen Trichomonas vaginalis.</title>
        <authorList>
            <person name="Carlton J.M."/>
            <person name="Hirt R.P."/>
            <person name="Silva J.C."/>
            <person name="Delcher A.L."/>
            <person name="Schatz M."/>
            <person name="Zhao Q."/>
            <person name="Wortman J.R."/>
            <person name="Bidwell S.L."/>
            <person name="Alsmark U.C.M."/>
            <person name="Besteiro S."/>
            <person name="Sicheritz-Ponten T."/>
            <person name="Noel C.J."/>
            <person name="Dacks J.B."/>
            <person name="Foster P.G."/>
            <person name="Simillion C."/>
            <person name="Van de Peer Y."/>
            <person name="Miranda-Saavedra D."/>
            <person name="Barton G.J."/>
            <person name="Westrop G.D."/>
            <person name="Mueller S."/>
            <person name="Dessi D."/>
            <person name="Fiori P.L."/>
            <person name="Ren Q."/>
            <person name="Paulsen I."/>
            <person name="Zhang H."/>
            <person name="Bastida-Corcuera F.D."/>
            <person name="Simoes-Barbosa A."/>
            <person name="Brown M.T."/>
            <person name="Hayes R.D."/>
            <person name="Mukherjee M."/>
            <person name="Okumura C.Y."/>
            <person name="Schneider R."/>
            <person name="Smith A.J."/>
            <person name="Vanacova S."/>
            <person name="Villalvazo M."/>
            <person name="Haas B.J."/>
            <person name="Pertea M."/>
            <person name="Feldblyum T.V."/>
            <person name="Utterback T.R."/>
            <person name="Shu C.L."/>
            <person name="Osoegawa K."/>
            <person name="de Jong P.J."/>
            <person name="Hrdy I."/>
            <person name="Horvathova L."/>
            <person name="Zubacova Z."/>
            <person name="Dolezal P."/>
            <person name="Malik S.B."/>
            <person name="Logsdon J.M. Jr."/>
            <person name="Henze K."/>
            <person name="Gupta A."/>
            <person name="Wang C.C."/>
            <person name="Dunne R.L."/>
            <person name="Upcroft J.A."/>
            <person name="Upcroft P."/>
            <person name="White O."/>
            <person name="Salzberg S.L."/>
            <person name="Tang P."/>
            <person name="Chiu C.-H."/>
            <person name="Lee Y.-S."/>
            <person name="Embley T.M."/>
            <person name="Coombs G.H."/>
            <person name="Mottram J.C."/>
            <person name="Tachezy J."/>
            <person name="Fraser-Liggett C.M."/>
            <person name="Johnson P.J."/>
        </authorList>
    </citation>
    <scope>NUCLEOTIDE SEQUENCE [LARGE SCALE GENOMIC DNA]</scope>
    <source>
        <strain evidence="8">G3</strain>
    </source>
</reference>
<sequence>MISFAPPYIPVFYEIARLLMKEWFFNIFAILSSALALFVFYTRAKKPLNYGKLYQEPAIKPKFWFLIPAWIAFFIINIFPLAIFVYFLLIFSQQEASIDPFNIPALLIVVYRVFRGLIYPFFKGNSRRWPSTVLGYYFGVNILISILQARTLMMEYWGFGGILIYALTGIWCISFLVNCYYDIHLATRKNKKKRGYSVVTLGLFKKVAAANYSFELIMTISWALLCNLSIGVLAILIWTLPNIVLRARHIQQWEKNHFTNVPLKKTPLIPGWTFQPKRGQFYGIFDFMI</sequence>
<dbReference type="VEuPathDB" id="TrichDB:TVAG_432610"/>
<evidence type="ECO:0000313" key="8">
    <source>
        <dbReference type="EMBL" id="EAY19665.1"/>
    </source>
</evidence>
<evidence type="ECO:0000256" key="3">
    <source>
        <dbReference type="ARBA" id="ARBA00022692"/>
    </source>
</evidence>
<evidence type="ECO:0000313" key="9">
    <source>
        <dbReference type="Proteomes" id="UP000001542"/>
    </source>
</evidence>
<feature type="transmembrane region" description="Helical" evidence="6">
    <location>
        <begin position="101"/>
        <end position="122"/>
    </location>
</feature>
<dbReference type="OrthoDB" id="5788137at2759"/>
<dbReference type="SMR" id="A2DIQ2"/>
<protein>
    <submittedName>
        <fullName evidence="8">3-oxo-5-alpha-steroid 4-dehydrogenase family protein</fullName>
    </submittedName>
</protein>
<keyword evidence="9" id="KW-1185">Reference proteome</keyword>
<dbReference type="GO" id="GO:0016491">
    <property type="term" value="F:oxidoreductase activity"/>
    <property type="evidence" value="ECO:0000318"/>
    <property type="project" value="GO_Central"/>
</dbReference>
<dbReference type="Pfam" id="PF02544">
    <property type="entry name" value="Steroid_dh"/>
    <property type="match status" value="1"/>
</dbReference>
<dbReference type="PANTHER" id="PTHR10556:SF43">
    <property type="entry name" value="STEROID 5-ALPHA-REDUCTASE DET2"/>
    <property type="match status" value="1"/>
</dbReference>
<dbReference type="InterPro" id="IPR001104">
    <property type="entry name" value="3-oxo-5_a-steroid_4-DH_C"/>
</dbReference>
<feature type="transmembrane region" description="Helical" evidence="6">
    <location>
        <begin position="220"/>
        <end position="245"/>
    </location>
</feature>
<comment type="subcellular location">
    <subcellularLocation>
        <location evidence="1">Membrane</location>
        <topology evidence="1">Multi-pass membrane protein</topology>
    </subcellularLocation>
</comment>
<name>A2DIQ2_TRIV3</name>